<evidence type="ECO:0000259" key="2">
    <source>
        <dbReference type="Pfam" id="PF20469"/>
    </source>
</evidence>
<dbReference type="Pfam" id="PF20469">
    <property type="entry name" value="OLD-like_TOPRIM"/>
    <property type="match status" value="1"/>
</dbReference>
<dbReference type="InterPro" id="IPR051396">
    <property type="entry name" value="Bact_Antivir_Def_Nuclease"/>
</dbReference>
<reference evidence="3 4" key="1">
    <citation type="submission" date="2021-03" db="EMBL/GenBank/DDBJ databases">
        <title>Antimicrobial resistance genes in bacteria isolated from Japanese honey, and their potential for conferring macrolide and lincosamide resistance in the American foulbrood pathogen Paenibacillus larvae.</title>
        <authorList>
            <person name="Okamoto M."/>
            <person name="Kumagai M."/>
            <person name="Kanamori H."/>
            <person name="Takamatsu D."/>
        </authorList>
    </citation>
    <scope>NUCLEOTIDE SEQUENCE [LARGE SCALE GENOMIC DNA]</scope>
    <source>
        <strain evidence="3 4">J15TS10</strain>
    </source>
</reference>
<dbReference type="PANTHER" id="PTHR43581:SF2">
    <property type="entry name" value="EXCINUCLEASE ATPASE SUBUNIT"/>
    <property type="match status" value="1"/>
</dbReference>
<accession>A0ABQ4MY50</accession>
<gene>
    <name evidence="3" type="ORF">J15TS10_46140</name>
</gene>
<comment type="caution">
    <text evidence="3">The sequence shown here is derived from an EMBL/GenBank/DDBJ whole genome shotgun (WGS) entry which is preliminary data.</text>
</comment>
<dbReference type="InterPro" id="IPR041685">
    <property type="entry name" value="AAA_GajA/Old/RecF-like"/>
</dbReference>
<dbReference type="RefSeq" id="WP_213594617.1">
    <property type="nucleotide sequence ID" value="NZ_BOSM01000012.1"/>
</dbReference>
<dbReference type="SUPFAM" id="SSF52540">
    <property type="entry name" value="P-loop containing nucleoside triphosphate hydrolases"/>
    <property type="match status" value="1"/>
</dbReference>
<sequence length="769" mass="88449">MHIKYVEIQNYRKLKSCRIEFTDRTTIFVGANNSGKTSAMDALRKFLDQKNELNINDVTLSNWIEINKIGEKWLTKTEEMTDFLVEELFMLMPAMDVWIHVEDHEIHYVTHLIPSLDWSGGLLGVRLRLEPKIIENLYKDFVNSTKNAKETLEAVKSRKGNGSISLWPNDLRDFLSKRFYTHFIIKAYILDPEKVSPPEAGVARPQILPSGSESIEGDPFKRLFLIHNINAQRGFADPTNKSDEDEITSRIAGNLSGQLRAYYNTHLNPTKSPDLTDIEALEAIEKAQKAFDNNLTQGFKDALQELQNLGYPGFSDPKITISTKIKPVDGLNHSSAVQFELMSPENNQKSSFQLRLPEQYNGLGYQNLISMIFKMMQFRDEWMKVGKLAKNAPTNQDDFFIPRVHIVLIEEPEAHLHMQVQQVFIRHAYSVLRKHANLKDNELFTTQLIVSTHSGHIAHEMPFSNIRYFRRKPVISQSEVPTSTVINLSNVFGDDDEETERFVTRYLRLTHYDLFFADAAILLEGPAERMLLPYFIRKHFSKLDQMYICLLEIGGSHAHKLKPLIETLGLTTLIITDLDSVDSKNKIATPPRRKIDLLTDNDTLKSWVPCEPKIDNLLDLKCDRKVKRYEDNHFLVRVAYQSPIRVLMVPDGPEVEALPYTFEDAMVFENLSIFKNLEGNGLTKKFREAIISINTMPELGERFFNDLRNGKKAEFALQLISSEKLGDIKIPTYIKEGLTWLEDQLKKERWEESKNQEAVVNELAEVVKA</sequence>
<evidence type="ECO:0000259" key="1">
    <source>
        <dbReference type="Pfam" id="PF13175"/>
    </source>
</evidence>
<keyword evidence="4" id="KW-1185">Reference proteome</keyword>
<dbReference type="Pfam" id="PF13175">
    <property type="entry name" value="AAA_15"/>
    <property type="match status" value="1"/>
</dbReference>
<evidence type="ECO:0000313" key="4">
    <source>
        <dbReference type="Proteomes" id="UP000681290"/>
    </source>
</evidence>
<dbReference type="Proteomes" id="UP000681290">
    <property type="component" value="Unassembled WGS sequence"/>
</dbReference>
<dbReference type="InterPro" id="IPR027417">
    <property type="entry name" value="P-loop_NTPase"/>
</dbReference>
<dbReference type="InterPro" id="IPR034139">
    <property type="entry name" value="TOPRIM_OLD"/>
</dbReference>
<evidence type="ECO:0000313" key="3">
    <source>
        <dbReference type="EMBL" id="GIP60800.1"/>
    </source>
</evidence>
<feature type="domain" description="Endonuclease GajA/Old nuclease/RecF-like AAA" evidence="1">
    <location>
        <begin position="1"/>
        <end position="458"/>
    </location>
</feature>
<dbReference type="CDD" id="cd01026">
    <property type="entry name" value="TOPRIM_OLD"/>
    <property type="match status" value="1"/>
</dbReference>
<name>A0ABQ4MY50_9BACL</name>
<protein>
    <recommendedName>
        <fullName evidence="5">ATP-dependent endonuclease</fullName>
    </recommendedName>
</protein>
<feature type="domain" description="OLD protein-like TOPRIM" evidence="2">
    <location>
        <begin position="515"/>
        <end position="579"/>
    </location>
</feature>
<organism evidence="3 4">
    <name type="scientific">Paenibacillus woosongensis</name>
    <dbReference type="NCBI Taxonomy" id="307580"/>
    <lineage>
        <taxon>Bacteria</taxon>
        <taxon>Bacillati</taxon>
        <taxon>Bacillota</taxon>
        <taxon>Bacilli</taxon>
        <taxon>Bacillales</taxon>
        <taxon>Paenibacillaceae</taxon>
        <taxon>Paenibacillus</taxon>
    </lineage>
</organism>
<proteinExistence type="predicted"/>
<dbReference type="Gene3D" id="3.40.50.300">
    <property type="entry name" value="P-loop containing nucleotide triphosphate hydrolases"/>
    <property type="match status" value="1"/>
</dbReference>
<dbReference type="PANTHER" id="PTHR43581">
    <property type="entry name" value="ATP/GTP PHOSPHATASE"/>
    <property type="match status" value="1"/>
</dbReference>
<dbReference type="EMBL" id="BOSM01000012">
    <property type="protein sequence ID" value="GIP60800.1"/>
    <property type="molecule type" value="Genomic_DNA"/>
</dbReference>
<evidence type="ECO:0008006" key="5">
    <source>
        <dbReference type="Google" id="ProtNLM"/>
    </source>
</evidence>